<dbReference type="InterPro" id="IPR003593">
    <property type="entry name" value="AAA+_ATPase"/>
</dbReference>
<evidence type="ECO:0000256" key="4">
    <source>
        <dbReference type="ARBA" id="ARBA00022840"/>
    </source>
</evidence>
<reference evidence="6" key="1">
    <citation type="journal article" date="2018" name="Nat. Plants">
        <title>Whole-genome landscape of Medicago truncatula symbiotic genes.</title>
        <authorList>
            <person name="Pecrix Y."/>
            <person name="Gamas P."/>
            <person name="Carrere S."/>
        </authorList>
    </citation>
    <scope>NUCLEOTIDE SEQUENCE</scope>
    <source>
        <tissue evidence="6">Leaves</tissue>
    </source>
</reference>
<dbReference type="SUPFAM" id="SSF52540">
    <property type="entry name" value="P-loop containing nucleoside triphosphate hydrolases"/>
    <property type="match status" value="1"/>
</dbReference>
<dbReference type="InterPro" id="IPR027417">
    <property type="entry name" value="P-loop_NTPase"/>
</dbReference>
<dbReference type="SUPFAM" id="SSF52047">
    <property type="entry name" value="RNI-like"/>
    <property type="match status" value="1"/>
</dbReference>
<dbReference type="InterPro" id="IPR057135">
    <property type="entry name" value="At4g27190-like_LRR"/>
</dbReference>
<dbReference type="GO" id="GO:0006952">
    <property type="term" value="P:defense response"/>
    <property type="evidence" value="ECO:0007669"/>
    <property type="project" value="UniProtKB-KW"/>
</dbReference>
<evidence type="ECO:0000313" key="6">
    <source>
        <dbReference type="EMBL" id="RHN79010.1"/>
    </source>
</evidence>
<dbReference type="PANTHER" id="PTHR33463">
    <property type="entry name" value="NB-ARC DOMAIN-CONTAINING PROTEIN-RELATED"/>
    <property type="match status" value="1"/>
</dbReference>
<sequence>MEILISVVAKIAEYTVVPIGRQASYLIFYKGNFKTLKDHVEDLEAARERMIHSVEKERGNGKEIEKDVLNWLEKVNGVIQMANGLQNDPLRANVRCSTLLFPNLILRHQLSRKATKIAKDVVQVQGKGIFDQVGYFPPLDVVASSSTRDGEKYDTRELLKEDIVKALKDSTSRNIGVYGLGGVGKTTLVEKVALIAKEHKLFDKVVKTEVSKNPDIKRIQGEIADFLSMRFEEETIVGRAQRLRQRIKMEKSILIILDNIWTILDLKEVGIPFGNEHNGCKLLMTCRNQEVLLQMDVPKDYTFKVKLMSENETWSLFQFMAGDVVKDSNLKDLPFQVAIKCAGLPLRVVTVACAMKNKRDVQYWKDALRKLQSTDHTEMDRGTYFALELSYNSLENDEMRDLFLLFAVVLDDIEYYLKVAIGLVILKHFNAIDDARNRLYTIIKSLEAACLLLEVKTDGKIQMHDFVRDFAISIACRDKLVLLRKQSDVECPFNDFLKRCRQIVLDRWHMHELPQTIYCPNIKFFVFSNVNRSLEIPDTFFEGMRSLRVLDLTRLNMLSLPTSFRLLTDLQTLCLYRCVLENMDALEALQNLEILCLWKSSMIKLPREIGRLIRLRMLDLSHSGIEVVPPNIISSLTKLEELYMGNTSINWEDVSSTVHNENASLAELQKLPKLIALELQIRETWMLPRDLQLVFEKLERYKIAIGDVWDWSDIKDGTLKTLMLKLGTNIHLEHGIKALIKGVENLYLDDVDGIQNVLPNLNREGFTLLKHLHVQNNTNLNHIVDNKERNQIHASFPILETLVLLNLRNLEHICHGQPSVASFGSLSVIKVKNCVHLKYLLSFTMVKRLSHLCKIEVCECNSTKEIVFRDNNSSANNDITDEKIEFLQLRSLTLEHLETLDNFASDYLTHLRSKEKFQGVEPYAFTTPFFNAQVEFPNLLTLKLRSLLNLNKIWDDNHQSMCNLTSLIVDNCVGLKYLFSSSLVESFMNLKHLEISNCPIMEDIITKEDRNNAVKEVWVHFLKLEKIILKDMDSLKTIWHYQFETSKMLEVNNCKKIVVVFPSSMQNTYNELEKLEVTNCALVEEIFELTFNENNSEEVTTHLKEVTIDGLWNLKKIWSGDPEGILSFQNLINVRVLSCASLEYSLPFSVATRCSHLKELSIKYCLNMKEIVAEEKESSVNAAPVFEFNQLSTLLLWDLHKLNGFYAGNHTLLCPSLRKVDVFKCTKLNLFRTHSTRSSNFQDDKHSVLKQQPLFIAEEVISNLEMLRMVQADADMILQTQNSSALFCKMTCIGLSSYNIEEARFPYWFLENVHTLESLFVEWSCFKKIFQDKGKISEKKTHPHIKSLLLNQLPKLQHICEEGSQIDPVLEFLEVLRVLSCSSLTSLMPSSVTLNHLTKLEITECNGLKYLISTLTARSLDKLTVLKIKGCDSLEEVVNGVENVNIAFISLQSLMLECLPSLIKFCSSKCSMKFPLLEKVIVGECPRMKIFSVGDTSTPILQKVKIAKNDSEWHWKGNLNNTIYNMFEDKLKKIQPVDNLTEMKPKKHTQKPRGLCPSGSKPEVLEVQQEKPHIIGNKRKVSWGSMFEVFGDQEKIASSPHLAPKSVDQEEVVDQYIQKKLTDILTSDNLIEVKPKKHTKSKSKEHKVKNIKVEKDHDMLENPPSSFSLLWDKFGIFFKEVDQNSGVNKMAIKAWNSMSNEDKQHYLDKAAKRKAKHEKLKKKGQKVEYCKRMQDLMKKEKENKFVECQQLGTKRIKQKTKWKADNMVG</sequence>
<dbReference type="SUPFAM" id="SSF52058">
    <property type="entry name" value="L domain-like"/>
    <property type="match status" value="1"/>
</dbReference>
<dbReference type="Gene3D" id="1.10.30.10">
    <property type="entry name" value="High mobility group box domain"/>
    <property type="match status" value="1"/>
</dbReference>
<dbReference type="SUPFAM" id="SSF47095">
    <property type="entry name" value="HMG-box"/>
    <property type="match status" value="1"/>
</dbReference>
<name>A0A396JL51_MEDTR</name>
<dbReference type="Proteomes" id="UP000265566">
    <property type="component" value="Chromosome 1"/>
</dbReference>
<dbReference type="InterPro" id="IPR036910">
    <property type="entry name" value="HMG_box_dom_sf"/>
</dbReference>
<proteinExistence type="inferred from homology"/>
<comment type="caution">
    <text evidence="6">The sequence shown here is derived from an EMBL/GenBank/DDBJ whole genome shotgun (WGS) entry which is preliminary data.</text>
</comment>
<dbReference type="Gene3D" id="1.10.8.430">
    <property type="entry name" value="Helical domain of apoptotic protease-activating factors"/>
    <property type="match status" value="1"/>
</dbReference>
<dbReference type="PANTHER" id="PTHR33463:SF198">
    <property type="entry name" value="RPP4C3"/>
    <property type="match status" value="1"/>
</dbReference>
<dbReference type="EMBL" id="PSQE01000001">
    <property type="protein sequence ID" value="RHN79010.1"/>
    <property type="molecule type" value="Genomic_DNA"/>
</dbReference>
<dbReference type="InterPro" id="IPR050905">
    <property type="entry name" value="Plant_NBS-LRR"/>
</dbReference>
<evidence type="ECO:0000256" key="2">
    <source>
        <dbReference type="ARBA" id="ARBA00022741"/>
    </source>
</evidence>
<comment type="similarity">
    <text evidence="1">Belongs to the disease resistance NB-LRR family.</text>
</comment>
<dbReference type="Gramene" id="rna2687">
    <property type="protein sequence ID" value="RHN79010.1"/>
    <property type="gene ID" value="gene2687"/>
</dbReference>
<dbReference type="PRINTS" id="PR00364">
    <property type="entry name" value="DISEASERSIST"/>
</dbReference>
<evidence type="ECO:0000256" key="3">
    <source>
        <dbReference type="ARBA" id="ARBA00022821"/>
    </source>
</evidence>
<protein>
    <submittedName>
        <fullName evidence="6">Putative chromatin remodeling &amp; transcriptional activation HMG family</fullName>
    </submittedName>
</protein>
<gene>
    <name evidence="6" type="ORF">MtrunA17_Chr1g0172141</name>
</gene>
<dbReference type="Pfam" id="PF23247">
    <property type="entry name" value="LRR_RPS2"/>
    <property type="match status" value="4"/>
</dbReference>
<keyword evidence="2" id="KW-0547">Nucleotide-binding</keyword>
<accession>A0A396JL51</accession>
<evidence type="ECO:0000256" key="1">
    <source>
        <dbReference type="ARBA" id="ARBA00008894"/>
    </source>
</evidence>
<dbReference type="InterPro" id="IPR032675">
    <property type="entry name" value="LRR_dom_sf"/>
</dbReference>
<dbReference type="GO" id="GO:0043531">
    <property type="term" value="F:ADP binding"/>
    <property type="evidence" value="ECO:0007669"/>
    <property type="project" value="InterPro"/>
</dbReference>
<dbReference type="Gene3D" id="3.80.10.10">
    <property type="entry name" value="Ribonuclease Inhibitor"/>
    <property type="match status" value="3"/>
</dbReference>
<feature type="domain" description="AAA+ ATPase" evidence="5">
    <location>
        <begin position="171"/>
        <end position="309"/>
    </location>
</feature>
<organism evidence="6">
    <name type="scientific">Medicago truncatula</name>
    <name type="common">Barrel medic</name>
    <name type="synonym">Medicago tribuloides</name>
    <dbReference type="NCBI Taxonomy" id="3880"/>
    <lineage>
        <taxon>Eukaryota</taxon>
        <taxon>Viridiplantae</taxon>
        <taxon>Streptophyta</taxon>
        <taxon>Embryophyta</taxon>
        <taxon>Tracheophyta</taxon>
        <taxon>Spermatophyta</taxon>
        <taxon>Magnoliopsida</taxon>
        <taxon>eudicotyledons</taxon>
        <taxon>Gunneridae</taxon>
        <taxon>Pentapetalae</taxon>
        <taxon>rosids</taxon>
        <taxon>fabids</taxon>
        <taxon>Fabales</taxon>
        <taxon>Fabaceae</taxon>
        <taxon>Papilionoideae</taxon>
        <taxon>50 kb inversion clade</taxon>
        <taxon>NPAAA clade</taxon>
        <taxon>Hologalegina</taxon>
        <taxon>IRL clade</taxon>
        <taxon>Trifolieae</taxon>
        <taxon>Medicago</taxon>
    </lineage>
</organism>
<dbReference type="InterPro" id="IPR002182">
    <property type="entry name" value="NB-ARC"/>
</dbReference>
<dbReference type="SMART" id="SM00382">
    <property type="entry name" value="AAA"/>
    <property type="match status" value="1"/>
</dbReference>
<evidence type="ECO:0000259" key="5">
    <source>
        <dbReference type="SMART" id="SM00382"/>
    </source>
</evidence>
<dbReference type="Gene3D" id="3.40.50.300">
    <property type="entry name" value="P-loop containing nucleotide triphosphate hydrolases"/>
    <property type="match status" value="1"/>
</dbReference>
<dbReference type="Pfam" id="PF00931">
    <property type="entry name" value="NB-ARC"/>
    <property type="match status" value="1"/>
</dbReference>
<keyword evidence="4" id="KW-0067">ATP-binding</keyword>
<keyword evidence="3" id="KW-0611">Plant defense</keyword>
<dbReference type="InterPro" id="IPR042197">
    <property type="entry name" value="Apaf_helical"/>
</dbReference>
<dbReference type="GO" id="GO:0005524">
    <property type="term" value="F:ATP binding"/>
    <property type="evidence" value="ECO:0007669"/>
    <property type="project" value="UniProtKB-KW"/>
</dbReference>